<name>A0ACC0TS42_9AGAM</name>
<evidence type="ECO:0000313" key="1">
    <source>
        <dbReference type="EMBL" id="KAI9429174.1"/>
    </source>
</evidence>
<accession>A0ACC0TS42</accession>
<feature type="non-terminal residue" evidence="1">
    <location>
        <position position="145"/>
    </location>
</feature>
<dbReference type="Proteomes" id="UP001207468">
    <property type="component" value="Unassembled WGS sequence"/>
</dbReference>
<organism evidence="1 2">
    <name type="scientific">Russula earlei</name>
    <dbReference type="NCBI Taxonomy" id="71964"/>
    <lineage>
        <taxon>Eukaryota</taxon>
        <taxon>Fungi</taxon>
        <taxon>Dikarya</taxon>
        <taxon>Basidiomycota</taxon>
        <taxon>Agaricomycotina</taxon>
        <taxon>Agaricomycetes</taxon>
        <taxon>Russulales</taxon>
        <taxon>Russulaceae</taxon>
        <taxon>Russula</taxon>
    </lineage>
</organism>
<keyword evidence="2" id="KW-1185">Reference proteome</keyword>
<dbReference type="EMBL" id="JAGFNK010001780">
    <property type="protein sequence ID" value="KAI9429174.1"/>
    <property type="molecule type" value="Genomic_DNA"/>
</dbReference>
<evidence type="ECO:0000313" key="2">
    <source>
        <dbReference type="Proteomes" id="UP001207468"/>
    </source>
</evidence>
<gene>
    <name evidence="1" type="ORF">F5148DRAFT_990675</name>
</gene>
<comment type="caution">
    <text evidence="1">The sequence shown here is derived from an EMBL/GenBank/DDBJ whole genome shotgun (WGS) entry which is preliminary data.</text>
</comment>
<sequence>MRDYVKGKGKYEWCLGQPNIDPYVHYQLVLETLGQPLSTFKLTWQLCQVIWDAIMAHVIAYERTKILHQDVSTGNILICKDGSGILINWDPSKKEDMDAQPRGPSQTGTWQFISTGLLLSPFTWLHEVPDDLESFFWVLLYVVMK</sequence>
<protein>
    <submittedName>
        <fullName evidence="1">Uncharacterized protein</fullName>
    </submittedName>
</protein>
<proteinExistence type="predicted"/>
<reference evidence="1" key="1">
    <citation type="submission" date="2021-03" db="EMBL/GenBank/DDBJ databases">
        <title>Evolutionary priming and transition to the ectomycorrhizal habit in an iconic lineage of mushroom-forming fungi: is preadaptation a requirement?</title>
        <authorList>
            <consortium name="DOE Joint Genome Institute"/>
            <person name="Looney B.P."/>
            <person name="Miyauchi S."/>
            <person name="Morin E."/>
            <person name="Drula E."/>
            <person name="Courty P.E."/>
            <person name="Chicoki N."/>
            <person name="Fauchery L."/>
            <person name="Kohler A."/>
            <person name="Kuo A."/>
            <person name="LaButti K."/>
            <person name="Pangilinan J."/>
            <person name="Lipzen A."/>
            <person name="Riley R."/>
            <person name="Andreopoulos W."/>
            <person name="He G."/>
            <person name="Johnson J."/>
            <person name="Barry K.W."/>
            <person name="Grigoriev I.V."/>
            <person name="Nagy L."/>
            <person name="Hibbett D."/>
            <person name="Henrissat B."/>
            <person name="Matheny P.B."/>
            <person name="Labbe J."/>
            <person name="Martin A.F."/>
        </authorList>
    </citation>
    <scope>NUCLEOTIDE SEQUENCE</scope>
    <source>
        <strain evidence="1">BPL698</strain>
    </source>
</reference>